<feature type="non-terminal residue" evidence="1">
    <location>
        <position position="1"/>
    </location>
</feature>
<evidence type="ECO:0000313" key="1">
    <source>
        <dbReference type="EMBL" id="PNX89345.1"/>
    </source>
</evidence>
<reference evidence="1 2" key="2">
    <citation type="journal article" date="2017" name="Front. Plant Sci.">
        <title>Gene Classification and Mining of Molecular Markers Useful in Red Clover (Trifolium pratense) Breeding.</title>
        <authorList>
            <person name="Istvanek J."/>
            <person name="Dluhosova J."/>
            <person name="Dluhos P."/>
            <person name="Patkova L."/>
            <person name="Nedelnik J."/>
            <person name="Repkova J."/>
        </authorList>
    </citation>
    <scope>NUCLEOTIDE SEQUENCE [LARGE SCALE GENOMIC DNA]</scope>
    <source>
        <strain evidence="2">cv. Tatra</strain>
        <tissue evidence="1">Young leaves</tissue>
    </source>
</reference>
<reference evidence="1 2" key="1">
    <citation type="journal article" date="2014" name="Am. J. Bot.">
        <title>Genome assembly and annotation for red clover (Trifolium pratense; Fabaceae).</title>
        <authorList>
            <person name="Istvanek J."/>
            <person name="Jaros M."/>
            <person name="Krenek A."/>
            <person name="Repkova J."/>
        </authorList>
    </citation>
    <scope>NUCLEOTIDE SEQUENCE [LARGE SCALE GENOMIC DNA]</scope>
    <source>
        <strain evidence="2">cv. Tatra</strain>
        <tissue evidence="1">Young leaves</tissue>
    </source>
</reference>
<comment type="caution">
    <text evidence="1">The sequence shown here is derived from an EMBL/GenBank/DDBJ whole genome shotgun (WGS) entry which is preliminary data.</text>
</comment>
<sequence>GALVGNVQGLPPCCPHIPVRIVCPPPHCPNPNVPCCTPPSSVMP</sequence>
<organism evidence="1 2">
    <name type="scientific">Trifolium pratense</name>
    <name type="common">Red clover</name>
    <dbReference type="NCBI Taxonomy" id="57577"/>
    <lineage>
        <taxon>Eukaryota</taxon>
        <taxon>Viridiplantae</taxon>
        <taxon>Streptophyta</taxon>
        <taxon>Embryophyta</taxon>
        <taxon>Tracheophyta</taxon>
        <taxon>Spermatophyta</taxon>
        <taxon>Magnoliopsida</taxon>
        <taxon>eudicotyledons</taxon>
        <taxon>Gunneridae</taxon>
        <taxon>Pentapetalae</taxon>
        <taxon>rosids</taxon>
        <taxon>fabids</taxon>
        <taxon>Fabales</taxon>
        <taxon>Fabaceae</taxon>
        <taxon>Papilionoideae</taxon>
        <taxon>50 kb inversion clade</taxon>
        <taxon>NPAAA clade</taxon>
        <taxon>Hologalegina</taxon>
        <taxon>IRL clade</taxon>
        <taxon>Trifolieae</taxon>
        <taxon>Trifolium</taxon>
    </lineage>
</organism>
<dbReference type="EMBL" id="ASHM01059497">
    <property type="protein sequence ID" value="PNX89345.1"/>
    <property type="molecule type" value="Genomic_DNA"/>
</dbReference>
<accession>A0A2K3MEW8</accession>
<dbReference type="Proteomes" id="UP000236291">
    <property type="component" value="Unassembled WGS sequence"/>
</dbReference>
<evidence type="ECO:0000313" key="2">
    <source>
        <dbReference type="Proteomes" id="UP000236291"/>
    </source>
</evidence>
<name>A0A2K3MEW8_TRIPR</name>
<protein>
    <submittedName>
        <fullName evidence="1">Uncharacterized protein</fullName>
    </submittedName>
</protein>
<dbReference type="AlphaFoldDB" id="A0A2K3MEW8"/>
<gene>
    <name evidence="1" type="ORF">L195_g045464</name>
</gene>
<proteinExistence type="predicted"/>